<evidence type="ECO:0000313" key="3">
    <source>
        <dbReference type="Proteomes" id="UP000030700"/>
    </source>
</evidence>
<dbReference type="STRING" id="1499966.U14_06047"/>
<feature type="domain" description="S1 motif" evidence="1">
    <location>
        <begin position="636"/>
        <end position="705"/>
    </location>
</feature>
<dbReference type="EMBL" id="DF820462">
    <property type="protein sequence ID" value="GAK54759.1"/>
    <property type="molecule type" value="Genomic_DNA"/>
</dbReference>
<dbReference type="InterPro" id="IPR037027">
    <property type="entry name" value="YqgF/RNaseH-like_dom_sf"/>
</dbReference>
<dbReference type="InterPro" id="IPR010994">
    <property type="entry name" value="RuvA_2-like"/>
</dbReference>
<dbReference type="CDD" id="cd05685">
    <property type="entry name" value="S1_Tex"/>
    <property type="match status" value="1"/>
</dbReference>
<dbReference type="GO" id="GO:0003735">
    <property type="term" value="F:structural constituent of ribosome"/>
    <property type="evidence" value="ECO:0007669"/>
    <property type="project" value="TreeGrafter"/>
</dbReference>
<sequence length="707" mass="78791">MKQLDYATLIAKELNIAPQQVNAVAKLLEEGATIPFIARYRKEATGSLDEVAIQQIRDRLEQLAELDKRREAICGSLQERDLLTPELQKQIDAAQTMAQLEDLYLPYRPKRRTRATIAREKGLEPLAKALFEQNNKAIDAKPFINAEKGVESEADAFAGAMDIIAEWISEDARIRGHQRYLYENRAQLQSSVVKKKEEEAAKFRDYFEWQEPLDKAPSHRILAMLRGEREGFLTLHAQPNPDEAIAALEKLVVKGQGPAAEKVREAAHDAYKRLLAPSLETEALRAAKERADHDAIQVFVRNLRELLLASPLGQKRVLAVDPGFRTGCKVVVLDAQGNLKHNTTIYPTQSDRQKEQAAAIVRELCQKFQIEAVAVGNGTASRETEAFLRELNLDAPVVMVDESGASIYSASEVARDEFPDYDVTVRGSVSIGRRLQDPLAELVKIDPKSIGVGQYQHDVDQSALKKSLDDVVMSCVNAVGVEANTASAQLLTYVSGLGPQLAKNIVKYREENGAFRKREDLKKIPRFGAKTFEQAAGFLRIHNGDNPLDASAVHPERYKLVERMARDLGCTVQDLMRDPARRKQIDIRKYVGDDVGLPTLKDILAELDKPGRDPRPQFEAFAFSDAVHELKDLRPGMTLPGIVTNVTNFGAFVDIGVHQDGLVHISQLADKFVKDPNEVVKVRQKVTVKVVEVDAARKRIALTMRLG</sequence>
<dbReference type="FunFam" id="3.30.420.140:FF:000001">
    <property type="entry name" value="RNA-binding transcriptional accessory protein"/>
    <property type="match status" value="1"/>
</dbReference>
<dbReference type="FunFam" id="2.40.50.140:FF:000051">
    <property type="entry name" value="RNA-binding transcriptional accessory protein"/>
    <property type="match status" value="1"/>
</dbReference>
<dbReference type="Gene3D" id="3.30.420.140">
    <property type="entry name" value="YqgF/RNase H-like domain"/>
    <property type="match status" value="1"/>
</dbReference>
<dbReference type="InterPro" id="IPR023319">
    <property type="entry name" value="Tex-like_HTH_dom_sf"/>
</dbReference>
<dbReference type="PROSITE" id="PS50126">
    <property type="entry name" value="S1"/>
    <property type="match status" value="1"/>
</dbReference>
<dbReference type="InterPro" id="IPR012337">
    <property type="entry name" value="RNaseH-like_sf"/>
</dbReference>
<dbReference type="Gene3D" id="1.10.150.310">
    <property type="entry name" value="Tex RuvX-like domain-like"/>
    <property type="match status" value="1"/>
</dbReference>
<dbReference type="Pfam" id="PF22706">
    <property type="entry name" value="Tex_central_region"/>
    <property type="match status" value="1"/>
</dbReference>
<dbReference type="Pfam" id="PF17674">
    <property type="entry name" value="HHH_9"/>
    <property type="match status" value="1"/>
</dbReference>
<dbReference type="SUPFAM" id="SSF158832">
    <property type="entry name" value="Tex N-terminal region-like"/>
    <property type="match status" value="1"/>
</dbReference>
<dbReference type="FunFam" id="1.10.10.650:FF:000001">
    <property type="entry name" value="S1 RNA-binding domain 1"/>
    <property type="match status" value="1"/>
</dbReference>
<dbReference type="Gene3D" id="1.10.10.650">
    <property type="entry name" value="RuvA domain 2-like"/>
    <property type="match status" value="1"/>
</dbReference>
<dbReference type="InterPro" id="IPR055179">
    <property type="entry name" value="Tex-like_central_region"/>
</dbReference>
<dbReference type="InterPro" id="IPR003029">
    <property type="entry name" value="S1_domain"/>
</dbReference>
<evidence type="ECO:0000313" key="2">
    <source>
        <dbReference type="EMBL" id="GAK54759.1"/>
    </source>
</evidence>
<dbReference type="AlphaFoldDB" id="A0A081BTM8"/>
<dbReference type="SUPFAM" id="SSF47781">
    <property type="entry name" value="RuvA domain 2-like"/>
    <property type="match status" value="2"/>
</dbReference>
<dbReference type="InterPro" id="IPR032639">
    <property type="entry name" value="Tex_YqgF"/>
</dbReference>
<name>A0A081BTM8_9BACT</name>
<reference evidence="2" key="1">
    <citation type="journal article" date="2015" name="PeerJ">
        <title>First genomic representation of candidate bacterial phylum KSB3 points to enhanced environmental sensing as a trigger of wastewater bulking.</title>
        <authorList>
            <person name="Sekiguchi Y."/>
            <person name="Ohashi A."/>
            <person name="Parks D.H."/>
            <person name="Yamauchi T."/>
            <person name="Tyson G.W."/>
            <person name="Hugenholtz P."/>
        </authorList>
    </citation>
    <scope>NUCLEOTIDE SEQUENCE [LARGE SCALE GENOMIC DNA]</scope>
</reference>
<dbReference type="GO" id="GO:0006139">
    <property type="term" value="P:nucleobase-containing compound metabolic process"/>
    <property type="evidence" value="ECO:0007669"/>
    <property type="project" value="InterPro"/>
</dbReference>
<dbReference type="InterPro" id="IPR018974">
    <property type="entry name" value="Tex-like_N"/>
</dbReference>
<proteinExistence type="predicted"/>
<dbReference type="PANTHER" id="PTHR10724">
    <property type="entry name" value="30S RIBOSOMAL PROTEIN S1"/>
    <property type="match status" value="1"/>
</dbReference>
<dbReference type="InterPro" id="IPR041692">
    <property type="entry name" value="HHH_9"/>
</dbReference>
<dbReference type="InterPro" id="IPR012340">
    <property type="entry name" value="NA-bd_OB-fold"/>
</dbReference>
<dbReference type="Pfam" id="PF09371">
    <property type="entry name" value="Tex_N"/>
    <property type="match status" value="1"/>
</dbReference>
<dbReference type="Gene3D" id="2.40.50.140">
    <property type="entry name" value="Nucleic acid-binding proteins"/>
    <property type="match status" value="1"/>
</dbReference>
<dbReference type="Pfam" id="PF16921">
    <property type="entry name" value="Tex_YqgF"/>
    <property type="match status" value="1"/>
</dbReference>
<keyword evidence="3" id="KW-1185">Reference proteome</keyword>
<dbReference type="GO" id="GO:0003729">
    <property type="term" value="F:mRNA binding"/>
    <property type="evidence" value="ECO:0007669"/>
    <property type="project" value="UniProtKB-ARBA"/>
</dbReference>
<dbReference type="SUPFAM" id="SSF53098">
    <property type="entry name" value="Ribonuclease H-like"/>
    <property type="match status" value="1"/>
</dbReference>
<dbReference type="SMART" id="SM00316">
    <property type="entry name" value="S1"/>
    <property type="match status" value="1"/>
</dbReference>
<dbReference type="SMART" id="SM00732">
    <property type="entry name" value="YqgFc"/>
    <property type="match status" value="1"/>
</dbReference>
<dbReference type="SUPFAM" id="SSF50249">
    <property type="entry name" value="Nucleic acid-binding proteins"/>
    <property type="match status" value="1"/>
</dbReference>
<evidence type="ECO:0000259" key="1">
    <source>
        <dbReference type="PROSITE" id="PS50126"/>
    </source>
</evidence>
<dbReference type="Proteomes" id="UP000030700">
    <property type="component" value="Unassembled WGS sequence"/>
</dbReference>
<dbReference type="HOGENOM" id="CLU_009833_0_2_0"/>
<dbReference type="FunFam" id="1.10.150.310:FF:000001">
    <property type="entry name" value="RNA-binding transcriptional accessory protein"/>
    <property type="match status" value="1"/>
</dbReference>
<dbReference type="Gene3D" id="1.10.3500.10">
    <property type="entry name" value="Tex N-terminal region-like"/>
    <property type="match status" value="1"/>
</dbReference>
<dbReference type="GO" id="GO:0006412">
    <property type="term" value="P:translation"/>
    <property type="evidence" value="ECO:0007669"/>
    <property type="project" value="TreeGrafter"/>
</dbReference>
<accession>A0A081BTM8</accession>
<dbReference type="InterPro" id="IPR050437">
    <property type="entry name" value="Ribos_protein_bS1-like"/>
</dbReference>
<dbReference type="Pfam" id="PF12836">
    <property type="entry name" value="HHH_3"/>
    <property type="match status" value="1"/>
</dbReference>
<dbReference type="InterPro" id="IPR023323">
    <property type="entry name" value="Tex-like_dom_sf"/>
</dbReference>
<protein>
    <submittedName>
        <fullName evidence="2">Tex-like protein</fullName>
    </submittedName>
</protein>
<dbReference type="PANTHER" id="PTHR10724:SF10">
    <property type="entry name" value="S1 RNA-BINDING DOMAIN-CONTAINING PROTEIN 1"/>
    <property type="match status" value="1"/>
</dbReference>
<dbReference type="Pfam" id="PF00575">
    <property type="entry name" value="S1"/>
    <property type="match status" value="1"/>
</dbReference>
<gene>
    <name evidence="2" type="ORF">U14_06047</name>
</gene>
<dbReference type="InterPro" id="IPR006641">
    <property type="entry name" value="YqgF/RNaseH-like_dom"/>
</dbReference>
<dbReference type="GO" id="GO:0005737">
    <property type="term" value="C:cytoplasm"/>
    <property type="evidence" value="ECO:0007669"/>
    <property type="project" value="UniProtKB-ARBA"/>
</dbReference>
<organism evidence="2">
    <name type="scientific">Candidatus Moduliflexus flocculans</name>
    <dbReference type="NCBI Taxonomy" id="1499966"/>
    <lineage>
        <taxon>Bacteria</taxon>
        <taxon>Candidatus Moduliflexota</taxon>
        <taxon>Candidatus Moduliflexia</taxon>
        <taxon>Candidatus Moduliflexales</taxon>
        <taxon>Candidatus Moduliflexaceae</taxon>
    </lineage>
</organism>
<dbReference type="InterPro" id="IPR044146">
    <property type="entry name" value="S1_Tex"/>
</dbReference>